<sequence>MARSGRVGQNELVPGLFQTEDHTRAVTPAADPARPAQEVDRLVAGRTERQGLLEHETPPRIVAVLNEAVIYRVVGGNKVMRAQLARLHEVAELPTVELHVLPSITGAHAAMGSSFALLQLPSPYDVRIVYLESLTSADYLDQEEQVDACSSGSSGSSARH</sequence>
<dbReference type="OrthoDB" id="2897536at2"/>
<name>A0A3E0HC22_9PSEU</name>
<gene>
    <name evidence="2" type="ORF">BCF44_111249</name>
</gene>
<organism evidence="2 3">
    <name type="scientific">Kutzneria buriramensis</name>
    <dbReference type="NCBI Taxonomy" id="1045776"/>
    <lineage>
        <taxon>Bacteria</taxon>
        <taxon>Bacillati</taxon>
        <taxon>Actinomycetota</taxon>
        <taxon>Actinomycetes</taxon>
        <taxon>Pseudonocardiales</taxon>
        <taxon>Pseudonocardiaceae</taxon>
        <taxon>Kutzneria</taxon>
    </lineage>
</organism>
<comment type="caution">
    <text evidence="2">The sequence shown here is derived from an EMBL/GenBank/DDBJ whole genome shotgun (WGS) entry which is preliminary data.</text>
</comment>
<dbReference type="RefSeq" id="WP_116177958.1">
    <property type="nucleotide sequence ID" value="NZ_CP144375.1"/>
</dbReference>
<proteinExistence type="predicted"/>
<dbReference type="Proteomes" id="UP000256269">
    <property type="component" value="Unassembled WGS sequence"/>
</dbReference>
<keyword evidence="3" id="KW-1185">Reference proteome</keyword>
<dbReference type="Pfam" id="PF19054">
    <property type="entry name" value="DUF5753"/>
    <property type="match status" value="1"/>
</dbReference>
<evidence type="ECO:0000313" key="2">
    <source>
        <dbReference type="EMBL" id="REH41944.1"/>
    </source>
</evidence>
<dbReference type="AlphaFoldDB" id="A0A3E0HC22"/>
<feature type="domain" description="DUF5753" evidence="1">
    <location>
        <begin position="2"/>
        <end position="149"/>
    </location>
</feature>
<protein>
    <recommendedName>
        <fullName evidence="1">DUF5753 domain-containing protein</fullName>
    </recommendedName>
</protein>
<dbReference type="EMBL" id="QUNO01000011">
    <property type="protein sequence ID" value="REH41944.1"/>
    <property type="molecule type" value="Genomic_DNA"/>
</dbReference>
<reference evidence="2 3" key="1">
    <citation type="submission" date="2018-08" db="EMBL/GenBank/DDBJ databases">
        <title>Genomic Encyclopedia of Archaeal and Bacterial Type Strains, Phase II (KMG-II): from individual species to whole genera.</title>
        <authorList>
            <person name="Goeker M."/>
        </authorList>
    </citation>
    <scope>NUCLEOTIDE SEQUENCE [LARGE SCALE GENOMIC DNA]</scope>
    <source>
        <strain evidence="2 3">DSM 45791</strain>
    </source>
</reference>
<evidence type="ECO:0000259" key="1">
    <source>
        <dbReference type="Pfam" id="PF19054"/>
    </source>
</evidence>
<dbReference type="InterPro" id="IPR043917">
    <property type="entry name" value="DUF5753"/>
</dbReference>
<evidence type="ECO:0000313" key="3">
    <source>
        <dbReference type="Proteomes" id="UP000256269"/>
    </source>
</evidence>
<accession>A0A3E0HC22</accession>